<evidence type="ECO:0000259" key="4">
    <source>
        <dbReference type="Pfam" id="PF13649"/>
    </source>
</evidence>
<dbReference type="RefSeq" id="WP_349214509.1">
    <property type="nucleotide sequence ID" value="NZ_JBBMFA010000042.1"/>
</dbReference>
<evidence type="ECO:0000313" key="5">
    <source>
        <dbReference type="EMBL" id="MEQ2519198.1"/>
    </source>
</evidence>
<dbReference type="PANTHER" id="PTHR43464:SF19">
    <property type="entry name" value="UBIQUINONE BIOSYNTHESIS O-METHYLTRANSFERASE, MITOCHONDRIAL"/>
    <property type="match status" value="1"/>
</dbReference>
<dbReference type="EC" id="2.1.-.-" evidence="5"/>
<dbReference type="Gene3D" id="3.40.50.150">
    <property type="entry name" value="Vaccinia Virus protein VP39"/>
    <property type="match status" value="1"/>
</dbReference>
<proteinExistence type="predicted"/>
<feature type="domain" description="Methyltransferase" evidence="4">
    <location>
        <begin position="45"/>
        <end position="140"/>
    </location>
</feature>
<evidence type="ECO:0000313" key="6">
    <source>
        <dbReference type="Proteomes" id="UP001477672"/>
    </source>
</evidence>
<dbReference type="EMBL" id="JBBMFA010000042">
    <property type="protein sequence ID" value="MEQ2519198.1"/>
    <property type="molecule type" value="Genomic_DNA"/>
</dbReference>
<organism evidence="5 6">
    <name type="scientific">Ruthenibacterium intestinale</name>
    <dbReference type="NCBI Taxonomy" id="3133163"/>
    <lineage>
        <taxon>Bacteria</taxon>
        <taxon>Bacillati</taxon>
        <taxon>Bacillota</taxon>
        <taxon>Clostridia</taxon>
        <taxon>Eubacteriales</taxon>
        <taxon>Oscillospiraceae</taxon>
        <taxon>Ruthenibacterium</taxon>
    </lineage>
</organism>
<reference evidence="5 6" key="1">
    <citation type="submission" date="2024-03" db="EMBL/GenBank/DDBJ databases">
        <title>Human intestinal bacterial collection.</title>
        <authorList>
            <person name="Pauvert C."/>
            <person name="Hitch T.C.A."/>
            <person name="Clavel T."/>
        </authorList>
    </citation>
    <scope>NUCLEOTIDE SEQUENCE [LARGE SCALE GENOMIC DNA]</scope>
    <source>
        <strain evidence="5 6">CLA-JM-H11</strain>
    </source>
</reference>
<comment type="caution">
    <text evidence="5">The sequence shown here is derived from an EMBL/GenBank/DDBJ whole genome shotgun (WGS) entry which is preliminary data.</text>
</comment>
<dbReference type="GO" id="GO:0032259">
    <property type="term" value="P:methylation"/>
    <property type="evidence" value="ECO:0007669"/>
    <property type="project" value="UniProtKB-KW"/>
</dbReference>
<evidence type="ECO:0000256" key="2">
    <source>
        <dbReference type="ARBA" id="ARBA00022679"/>
    </source>
</evidence>
<dbReference type="InterPro" id="IPR041698">
    <property type="entry name" value="Methyltransf_25"/>
</dbReference>
<keyword evidence="3" id="KW-0949">S-adenosyl-L-methionine</keyword>
<dbReference type="PANTHER" id="PTHR43464">
    <property type="entry name" value="METHYLTRANSFERASE"/>
    <property type="match status" value="1"/>
</dbReference>
<evidence type="ECO:0000256" key="3">
    <source>
        <dbReference type="ARBA" id="ARBA00022691"/>
    </source>
</evidence>
<dbReference type="GO" id="GO:0008168">
    <property type="term" value="F:methyltransferase activity"/>
    <property type="evidence" value="ECO:0007669"/>
    <property type="project" value="UniProtKB-KW"/>
</dbReference>
<dbReference type="CDD" id="cd02440">
    <property type="entry name" value="AdoMet_MTases"/>
    <property type="match status" value="1"/>
</dbReference>
<dbReference type="Pfam" id="PF13649">
    <property type="entry name" value="Methyltransf_25"/>
    <property type="match status" value="1"/>
</dbReference>
<gene>
    <name evidence="5" type="ORF">WMO24_01910</name>
</gene>
<dbReference type="InterPro" id="IPR029063">
    <property type="entry name" value="SAM-dependent_MTases_sf"/>
</dbReference>
<feature type="non-terminal residue" evidence="5">
    <location>
        <position position="282"/>
    </location>
</feature>
<keyword evidence="6" id="KW-1185">Reference proteome</keyword>
<dbReference type="SUPFAM" id="SSF53335">
    <property type="entry name" value="S-adenosyl-L-methionine-dependent methyltransferases"/>
    <property type="match status" value="1"/>
</dbReference>
<dbReference type="Proteomes" id="UP001477672">
    <property type="component" value="Unassembled WGS sequence"/>
</dbReference>
<sequence length="282" mass="31926">MTDRYLIDFYTHYDEDSRLCTRHGSVEFLTTMRYIRRYLPAGGRVLEIGAGTGHYSHALARDGFAVDAVELVEHNIRLFRRNTRPGEAVRIVQGNALDLSAFPDDRYDVTLLLGPLYHLYTPQHKRQALAEAIRVTRPGGVIFAAYVISDGCLLDEGFLRGNVDVAAYLRDGLLEPGTFAARSQPKDLFELVRKEDVDRLMEAFPTRRLHYVASDGCALLLRDALDRMDDAAFRLYLDYHFATCERPDLLGVTSHALDIFQNDPALRPAMDAPVENEKSDFI</sequence>
<name>A0ABV1GBJ2_9FIRM</name>
<protein>
    <submittedName>
        <fullName evidence="5">Class I SAM-dependent methyltransferase</fullName>
        <ecNumber evidence="5">2.1.-.-</ecNumber>
    </submittedName>
</protein>
<keyword evidence="2 5" id="KW-0808">Transferase</keyword>
<keyword evidence="1 5" id="KW-0489">Methyltransferase</keyword>
<evidence type="ECO:0000256" key="1">
    <source>
        <dbReference type="ARBA" id="ARBA00022603"/>
    </source>
</evidence>
<accession>A0ABV1GBJ2</accession>